<feature type="compositionally biased region" description="Low complexity" evidence="5">
    <location>
        <begin position="543"/>
        <end position="554"/>
    </location>
</feature>
<dbReference type="SMART" id="SM00233">
    <property type="entry name" value="PH"/>
    <property type="match status" value="1"/>
</dbReference>
<organism evidence="8 9">
    <name type="scientific">Cladonia borealis</name>
    <dbReference type="NCBI Taxonomy" id="184061"/>
    <lineage>
        <taxon>Eukaryota</taxon>
        <taxon>Fungi</taxon>
        <taxon>Dikarya</taxon>
        <taxon>Ascomycota</taxon>
        <taxon>Pezizomycotina</taxon>
        <taxon>Lecanoromycetes</taxon>
        <taxon>OSLEUM clade</taxon>
        <taxon>Lecanoromycetidae</taxon>
        <taxon>Lecanorales</taxon>
        <taxon>Lecanorineae</taxon>
        <taxon>Cladoniaceae</taxon>
        <taxon>Cladonia</taxon>
    </lineage>
</organism>
<dbReference type="InterPro" id="IPR039463">
    <property type="entry name" value="Sip3/Lam1_BAR"/>
</dbReference>
<dbReference type="InterPro" id="IPR011993">
    <property type="entry name" value="PH-like_dom_sf"/>
</dbReference>
<dbReference type="CDD" id="cd13280">
    <property type="entry name" value="PH_SIP3"/>
    <property type="match status" value="1"/>
</dbReference>
<dbReference type="Pfam" id="PF16016">
    <property type="entry name" value="VASt"/>
    <property type="match status" value="1"/>
</dbReference>
<accession>A0AA39QVQ0</accession>
<comment type="subcellular location">
    <subcellularLocation>
        <location evidence="1">Membrane</location>
    </subcellularLocation>
</comment>
<dbReference type="GO" id="GO:0016020">
    <property type="term" value="C:membrane"/>
    <property type="evidence" value="ECO:0007669"/>
    <property type="project" value="UniProtKB-SubCell"/>
</dbReference>
<dbReference type="InterPro" id="IPR027267">
    <property type="entry name" value="AH/BAR_dom_sf"/>
</dbReference>
<gene>
    <name evidence="8" type="ORF">JMJ35_007427</name>
</gene>
<keyword evidence="2" id="KW-0812">Transmembrane</keyword>
<evidence type="ECO:0000256" key="1">
    <source>
        <dbReference type="ARBA" id="ARBA00004370"/>
    </source>
</evidence>
<dbReference type="PROSITE" id="PS51778">
    <property type="entry name" value="VAST"/>
    <property type="match status" value="1"/>
</dbReference>
<evidence type="ECO:0000313" key="8">
    <source>
        <dbReference type="EMBL" id="KAK0510033.1"/>
    </source>
</evidence>
<dbReference type="Proteomes" id="UP001166286">
    <property type="component" value="Unassembled WGS sequence"/>
</dbReference>
<protein>
    <recommendedName>
        <fullName evidence="10">Transcription factor SipA3</fullName>
    </recommendedName>
</protein>
<dbReference type="InterPro" id="IPR042067">
    <property type="entry name" value="Sip3_PH"/>
</dbReference>
<dbReference type="CDD" id="cd07609">
    <property type="entry name" value="BAR_SIP3_fungi"/>
    <property type="match status" value="1"/>
</dbReference>
<evidence type="ECO:0000313" key="9">
    <source>
        <dbReference type="Proteomes" id="UP001166286"/>
    </source>
</evidence>
<dbReference type="Pfam" id="PF16746">
    <property type="entry name" value="BAR_3"/>
    <property type="match status" value="1"/>
</dbReference>
<feature type="region of interest" description="Disordered" evidence="5">
    <location>
        <begin position="649"/>
        <end position="719"/>
    </location>
</feature>
<dbReference type="InterPro" id="IPR004148">
    <property type="entry name" value="BAR_dom"/>
</dbReference>
<dbReference type="PROSITE" id="PS50003">
    <property type="entry name" value="PH_DOMAIN"/>
    <property type="match status" value="1"/>
</dbReference>
<dbReference type="SUPFAM" id="SSF50729">
    <property type="entry name" value="PH domain-like"/>
    <property type="match status" value="1"/>
</dbReference>
<reference evidence="8" key="1">
    <citation type="submission" date="2023-03" db="EMBL/GenBank/DDBJ databases">
        <title>Complete genome of Cladonia borealis.</title>
        <authorList>
            <person name="Park H."/>
        </authorList>
    </citation>
    <scope>NUCLEOTIDE SEQUENCE</scope>
    <source>
        <strain evidence="8">ANT050790</strain>
    </source>
</reference>
<feature type="region of interest" description="Disordered" evidence="5">
    <location>
        <begin position="447"/>
        <end position="487"/>
    </location>
</feature>
<dbReference type="FunFam" id="1.20.1270.60:FF:000079">
    <property type="entry name" value="Transcription factor SipA3"/>
    <property type="match status" value="1"/>
</dbReference>
<dbReference type="InterPro" id="IPR031968">
    <property type="entry name" value="VASt"/>
</dbReference>
<evidence type="ECO:0008006" key="10">
    <source>
        <dbReference type="Google" id="ProtNLM"/>
    </source>
</evidence>
<dbReference type="PANTHER" id="PTHR14248">
    <property type="entry name" value="CYCLIN Y, ISOFORM A"/>
    <property type="match status" value="1"/>
</dbReference>
<evidence type="ECO:0000256" key="3">
    <source>
        <dbReference type="ARBA" id="ARBA00022989"/>
    </source>
</evidence>
<dbReference type="FunFam" id="2.30.29.30:FF:000349">
    <property type="entry name" value="Transcription factor SipA3"/>
    <property type="match status" value="1"/>
</dbReference>
<dbReference type="Gene3D" id="1.20.1270.60">
    <property type="entry name" value="Arfaptin homology (AH) domain/BAR domain"/>
    <property type="match status" value="1"/>
</dbReference>
<keyword evidence="9" id="KW-1185">Reference proteome</keyword>
<evidence type="ECO:0000259" key="6">
    <source>
        <dbReference type="PROSITE" id="PS50003"/>
    </source>
</evidence>
<evidence type="ECO:0000256" key="5">
    <source>
        <dbReference type="SAM" id="MobiDB-lite"/>
    </source>
</evidence>
<dbReference type="Pfam" id="PF00169">
    <property type="entry name" value="PH"/>
    <property type="match status" value="1"/>
</dbReference>
<sequence>MTDTKAAVPVGKPITLIPVGLKEAALDSPTFRSGFTHFSEQLELVERWLDSYVKCIIKLSHEVGAFESLMTGFLSQTTPPTHVSEAVLDHDYTLLAMKRYGDCAKEFWTATISGVKRMETNMAEPIKAFLYNDLRAFKDVRRNLVQSQKELDNLQSRYSAQAKTKEPSALREDAFQLHEARKAYLKASMDFSVTAPQLRMALDKMLVRVFSDQWRDMRNPLQRISGSIEKYGSEIDRVRGWSREMENGERAFRRELLNARKQIEESAEAAIRPSRELEDYAITSASAYASRGPSTTSLQTPGSRTRALRSEKQGWLNLRTVSGKPSRTVWVRRWFYVKNGIFGWLVQGPRSGGVEESERIGVLLCNVKAGNADDRRYVFEVKTKDTKIVLQAETQTELSDWLSAFDVAKRKALEDPASTESPGLGPRAPDPAFAILPPSAPEFAASLADSGMPQHTEESQGLLGVDRSSTLPIPGGESAANRSSFDIAGHRRSFAEKDAEPARDPASRIIQKLDLHRKGDRQVSGSLASPGLSGGGIASLIAASHGSMPVGPGASPTPPMPETPPLRNTPFTVTPMRDLPTSTLAPNTLANPPAPTNLSSTAVIINGEKGIGLGRIDASGGMPSGIMANIWGSSNWGYLNRLARGELKASNPPSPLVRPLDPSPETGSPPKSSTVLGDLASTSTDVDNVSTASGLPPSHRKTVSLDGNEKPTTSPPEYPNYYPLQLKTQDAQFRLLFPNVSREEKIVLVFKATWNPNEQQEFPGRVYVSTKEIYFYSNHCGMTLISSIGLQSISEITAAAGKDCDFIFCHLREPDDITGYTRITIKTFLEPLNLLKRRLNFLVRNSTSQGLSTEDIMKTLIKMEQDDPRNSPGMDGWENVSINTPTDDDSTPRRKLSNRNQRDLRANVLIDRGLYGDSSLHLDAPGENNKAFKLPRQPVIYNPSGMDRLAVEKEFDISPKALFHVMFGDKSAVWQLLYHERRAQHIKQGPWAQADGGHLRRDFEYEIDYVDMLWRRRQAKVEDHQMVDVANEHLLYVVSDRKRPWHLPYRDNFLLLTKIVITHIAKSKCKLAVYIHVDWTKDPPYAKSVVAEAALKDLELDALDLTDVIAEQVRNFASAHGRTKKAIQIFGQVGVQTQTSEFAGSEAPLKAQLRRSMKHRTLSALAFESFASMAESVITSAMQIITRLIRWTWNTTNAHSVILGLLVFSLIVNATFSSRNTSEWLKERKARKYMTQLGIGPDLTMSKAIYIRDLEAAAAMDLDPLEVSGNQCRDTFNDIMGLTETHESHETVQSRPPQTAAARQFYKSRQHLGLQRHDLMVAMRVINSIEREILQAEWENWLLEEHAKCKHLGALIRRNSTDLVRRRASNEQEVLGADPSRLEKVQAWHQEYCEDCNRELGLAGVR</sequence>
<comment type="caution">
    <text evidence="8">The sequence shown here is derived from an EMBL/GenBank/DDBJ whole genome shotgun (WGS) entry which is preliminary data.</text>
</comment>
<feature type="compositionally biased region" description="Pro residues" evidence="5">
    <location>
        <begin position="555"/>
        <end position="564"/>
    </location>
</feature>
<evidence type="ECO:0000256" key="2">
    <source>
        <dbReference type="ARBA" id="ARBA00022692"/>
    </source>
</evidence>
<evidence type="ECO:0000259" key="7">
    <source>
        <dbReference type="PROSITE" id="PS51778"/>
    </source>
</evidence>
<feature type="domain" description="VASt" evidence="7">
    <location>
        <begin position="946"/>
        <end position="1117"/>
    </location>
</feature>
<feature type="region of interest" description="Disordered" evidence="5">
    <location>
        <begin position="413"/>
        <end position="432"/>
    </location>
</feature>
<dbReference type="GO" id="GO:0005737">
    <property type="term" value="C:cytoplasm"/>
    <property type="evidence" value="ECO:0007669"/>
    <property type="project" value="InterPro"/>
</dbReference>
<feature type="region of interest" description="Disordered" evidence="5">
    <location>
        <begin position="865"/>
        <end position="900"/>
    </location>
</feature>
<name>A0AA39QVQ0_9LECA</name>
<proteinExistence type="predicted"/>
<keyword evidence="4" id="KW-0472">Membrane</keyword>
<feature type="region of interest" description="Disordered" evidence="5">
    <location>
        <begin position="543"/>
        <end position="566"/>
    </location>
</feature>
<dbReference type="Gene3D" id="2.30.29.30">
    <property type="entry name" value="Pleckstrin-homology domain (PH domain)/Phosphotyrosine-binding domain (PTB)"/>
    <property type="match status" value="2"/>
</dbReference>
<dbReference type="EMBL" id="JAFEKC020000017">
    <property type="protein sequence ID" value="KAK0510033.1"/>
    <property type="molecule type" value="Genomic_DNA"/>
</dbReference>
<dbReference type="SUPFAM" id="SSF103657">
    <property type="entry name" value="BAR/IMD domain-like"/>
    <property type="match status" value="1"/>
</dbReference>
<keyword evidence="3" id="KW-1133">Transmembrane helix</keyword>
<feature type="domain" description="PH" evidence="6">
    <location>
        <begin position="309"/>
        <end position="410"/>
    </location>
</feature>
<evidence type="ECO:0000256" key="4">
    <source>
        <dbReference type="ARBA" id="ARBA00023136"/>
    </source>
</evidence>
<dbReference type="InterPro" id="IPR001849">
    <property type="entry name" value="PH_domain"/>
</dbReference>
<feature type="compositionally biased region" description="Polar residues" evidence="5">
    <location>
        <begin position="665"/>
        <end position="693"/>
    </location>
</feature>